<dbReference type="Proteomes" id="UP000561011">
    <property type="component" value="Unassembled WGS sequence"/>
</dbReference>
<sequence>MTAAAIVDLSALAPLTGLVEQERQDRLSSGTEETTPDSSAPEMSDEKIRAGTGRGWDEWVALAADGPGRGASHSEIATWAGEQHGLAGWWAHGVAVGVRRLTGQRVPGQMADGSFAVSKTATLSADESDLRAALLDEGTRAALLPGLDVTLRSKPTSKALRLALADGSGPLGSILFTLATAGDGRCRVTVSHERLTSAADGERWKTFWAGWLAVVAGALRT</sequence>
<accession>A0A853ESZ8</accession>
<proteinExistence type="predicted"/>
<dbReference type="RefSeq" id="WP_179912363.1">
    <property type="nucleotide sequence ID" value="NZ_JACBYE010000004.1"/>
</dbReference>
<feature type="compositionally biased region" description="Polar residues" evidence="1">
    <location>
        <begin position="27"/>
        <end position="38"/>
    </location>
</feature>
<evidence type="ECO:0000313" key="2">
    <source>
        <dbReference type="EMBL" id="NYS92513.1"/>
    </source>
</evidence>
<feature type="region of interest" description="Disordered" evidence="1">
    <location>
        <begin position="18"/>
        <end position="47"/>
    </location>
</feature>
<evidence type="ECO:0000313" key="3">
    <source>
        <dbReference type="Proteomes" id="UP000561011"/>
    </source>
</evidence>
<dbReference type="EMBL" id="JACBYE010000004">
    <property type="protein sequence ID" value="NYS92513.1"/>
    <property type="molecule type" value="Genomic_DNA"/>
</dbReference>
<dbReference type="SUPFAM" id="SSF55961">
    <property type="entry name" value="Bet v1-like"/>
    <property type="match status" value="1"/>
</dbReference>
<name>A0A853ESZ8_9MICO</name>
<dbReference type="AlphaFoldDB" id="A0A853ESZ8"/>
<reference evidence="2 3" key="1">
    <citation type="submission" date="2020-07" db="EMBL/GenBank/DDBJ databases">
        <title>MOT database genomes.</title>
        <authorList>
            <person name="Joseph S."/>
            <person name="Aduse-Opoku J."/>
            <person name="Hashim A."/>
            <person name="Wade W."/>
            <person name="Curtis M."/>
        </authorList>
    </citation>
    <scope>NUCLEOTIDE SEQUENCE [LARGE SCALE GENOMIC DNA]</scope>
    <source>
        <strain evidence="2 3">DSM 100099</strain>
    </source>
</reference>
<organism evidence="2 3">
    <name type="scientific">Sanguibacter inulinus</name>
    <dbReference type="NCBI Taxonomy" id="60922"/>
    <lineage>
        <taxon>Bacteria</taxon>
        <taxon>Bacillati</taxon>
        <taxon>Actinomycetota</taxon>
        <taxon>Actinomycetes</taxon>
        <taxon>Micrococcales</taxon>
        <taxon>Sanguibacteraceae</taxon>
        <taxon>Sanguibacter</taxon>
    </lineage>
</organism>
<keyword evidence="3" id="KW-1185">Reference proteome</keyword>
<evidence type="ECO:0008006" key="4">
    <source>
        <dbReference type="Google" id="ProtNLM"/>
    </source>
</evidence>
<evidence type="ECO:0000256" key="1">
    <source>
        <dbReference type="SAM" id="MobiDB-lite"/>
    </source>
</evidence>
<gene>
    <name evidence="2" type="ORF">HZZ10_03075</name>
</gene>
<comment type="caution">
    <text evidence="2">The sequence shown here is derived from an EMBL/GenBank/DDBJ whole genome shotgun (WGS) entry which is preliminary data.</text>
</comment>
<protein>
    <recommendedName>
        <fullName evidence="4">DUF4287 domain-containing protein</fullName>
    </recommendedName>
</protein>